<dbReference type="Proteomes" id="UP001239445">
    <property type="component" value="Unassembled WGS sequence"/>
</dbReference>
<evidence type="ECO:0000256" key="1">
    <source>
        <dbReference type="SAM" id="MobiDB-lite"/>
    </source>
</evidence>
<feature type="domain" description="Heterokaryon incompatibility" evidence="2">
    <location>
        <begin position="151"/>
        <end position="294"/>
    </location>
</feature>
<dbReference type="AlphaFoldDB" id="A0AAJ0B9I6"/>
<protein>
    <submittedName>
        <fullName evidence="3">Heterokaryon incompatibility protein-domain-containing protein</fullName>
    </submittedName>
</protein>
<dbReference type="InterPro" id="IPR052895">
    <property type="entry name" value="HetReg/Transcr_Mod"/>
</dbReference>
<dbReference type="Pfam" id="PF26639">
    <property type="entry name" value="Het-6_barrel"/>
    <property type="match status" value="1"/>
</dbReference>
<evidence type="ECO:0000313" key="3">
    <source>
        <dbReference type="EMBL" id="KAK1752662.1"/>
    </source>
</evidence>
<reference evidence="3" key="1">
    <citation type="submission" date="2023-06" db="EMBL/GenBank/DDBJ databases">
        <title>Genome-scale phylogeny and comparative genomics of the fungal order Sordariales.</title>
        <authorList>
            <consortium name="Lawrence Berkeley National Laboratory"/>
            <person name="Hensen N."/>
            <person name="Bonometti L."/>
            <person name="Westerberg I."/>
            <person name="Brannstrom I.O."/>
            <person name="Guillou S."/>
            <person name="Cros-Aarteil S."/>
            <person name="Calhoun S."/>
            <person name="Haridas S."/>
            <person name="Kuo A."/>
            <person name="Mondo S."/>
            <person name="Pangilinan J."/>
            <person name="Riley R."/>
            <person name="Labutti K."/>
            <person name="Andreopoulos B."/>
            <person name="Lipzen A."/>
            <person name="Chen C."/>
            <person name="Yanf M."/>
            <person name="Daum C."/>
            <person name="Ng V."/>
            <person name="Clum A."/>
            <person name="Steindorff A."/>
            <person name="Ohm R."/>
            <person name="Martin F."/>
            <person name="Silar P."/>
            <person name="Natvig D."/>
            <person name="Lalanne C."/>
            <person name="Gautier V."/>
            <person name="Ament-Velasquez S.L."/>
            <person name="Kruys A."/>
            <person name="Hutchinson M.I."/>
            <person name="Powell A.J."/>
            <person name="Barry K."/>
            <person name="Miller A.N."/>
            <person name="Grigoriev I.V."/>
            <person name="Debuchy R."/>
            <person name="Gladieux P."/>
            <person name="Thoren M.H."/>
            <person name="Johannesson H."/>
        </authorList>
    </citation>
    <scope>NUCLEOTIDE SEQUENCE</scope>
    <source>
        <strain evidence="3">PSN4</strain>
    </source>
</reference>
<dbReference type="Pfam" id="PF06985">
    <property type="entry name" value="HET"/>
    <property type="match status" value="1"/>
</dbReference>
<name>A0AAJ0B9I6_9PEZI</name>
<feature type="compositionally biased region" description="Basic and acidic residues" evidence="1">
    <location>
        <begin position="621"/>
        <end position="644"/>
    </location>
</feature>
<proteinExistence type="predicted"/>
<accession>A0AAJ0B9I6</accession>
<feature type="region of interest" description="Disordered" evidence="1">
    <location>
        <begin position="617"/>
        <end position="648"/>
    </location>
</feature>
<comment type="caution">
    <text evidence="3">The sequence shown here is derived from an EMBL/GenBank/DDBJ whole genome shotgun (WGS) entry which is preliminary data.</text>
</comment>
<evidence type="ECO:0000259" key="2">
    <source>
        <dbReference type="Pfam" id="PF06985"/>
    </source>
</evidence>
<sequence length="739" mass="82598">MAGVLENSTASEDLVPDWSPTHKIKTALKQLSFLLKGKLPNDTRRMISGQRCQNPSIFNVFKAAPGASDSEDVPQNVVRKLEVVASGIWQSYHHHKDQTTNSPQNGIHGKRLRPGLQEIRTVILLPSTDPDAQIHCTFKRHRFVNVAPSSYSALSYVWGDRSQTRTIFLNGTPLPITKNLFAALRQLRRGEEPLELWVDALCINQDDIQERNNQVRMMGDIYKRATEVLMWLGEANDDSHLAAELVDTLFGIGDRRAAHLVFDVCKDEGFASRFQALDSLLDRQYWEQVWILQEVLLSKRLYVCYGSFRQSWKHWVVALQLLQRLPVGVLPKEFKSMPVTRDVKPVYSLVSADSGGHGNKKRTSLLSGLILFRNRKASDPRDHVYALLNLVSSHCGIQADYSLSVFSLYRSVVVQAVTQSRNLDILSACKPRFPESIDGGVYQSDVDERLKVTELAWINVLPEADASEGAEVESWVPEAEALLTRVWESVLPSWIPDWRIPVIASAQINTVGNCPFNASGKFPPVVKFFEDAKAQMAVGGIHVGVVSAVAPATAGSLRISSDWAMWCNGTHPKHVYGDLTKQKEAFIQTVLTGRNADGIRRTAPVSLDTMHRMFRWSDGTQDGRDTAKDECREEGSKPKTHETDDGFNEEDSIAVTIRSLLFTFCVTENGFMGRVPVGTRVGDQVVVLLGAKVPFVLRKYEDCDGFYLIGECYVHGVMDGELLEDLDEAKKRQGGFTLV</sequence>
<organism evidence="3 4">
    <name type="scientific">Echria macrotheca</name>
    <dbReference type="NCBI Taxonomy" id="438768"/>
    <lineage>
        <taxon>Eukaryota</taxon>
        <taxon>Fungi</taxon>
        <taxon>Dikarya</taxon>
        <taxon>Ascomycota</taxon>
        <taxon>Pezizomycotina</taxon>
        <taxon>Sordariomycetes</taxon>
        <taxon>Sordariomycetidae</taxon>
        <taxon>Sordariales</taxon>
        <taxon>Schizotheciaceae</taxon>
        <taxon>Echria</taxon>
    </lineage>
</organism>
<dbReference type="EMBL" id="MU839839">
    <property type="protein sequence ID" value="KAK1752662.1"/>
    <property type="molecule type" value="Genomic_DNA"/>
</dbReference>
<gene>
    <name evidence="3" type="ORF">QBC47DRAFT_432290</name>
</gene>
<dbReference type="InterPro" id="IPR010730">
    <property type="entry name" value="HET"/>
</dbReference>
<evidence type="ECO:0000313" key="4">
    <source>
        <dbReference type="Proteomes" id="UP001239445"/>
    </source>
</evidence>
<dbReference type="PANTHER" id="PTHR24148">
    <property type="entry name" value="ANKYRIN REPEAT DOMAIN-CONTAINING PROTEIN 39 HOMOLOG-RELATED"/>
    <property type="match status" value="1"/>
</dbReference>
<dbReference type="PANTHER" id="PTHR24148:SF73">
    <property type="entry name" value="HET DOMAIN PROTEIN (AFU_ORTHOLOGUE AFUA_8G01020)"/>
    <property type="match status" value="1"/>
</dbReference>
<keyword evidence="4" id="KW-1185">Reference proteome</keyword>